<dbReference type="SUPFAM" id="SSF56954">
    <property type="entry name" value="Outer membrane efflux proteins (OEP)"/>
    <property type="match status" value="1"/>
</dbReference>
<comment type="caution">
    <text evidence="8">The sequence shown here is derived from an EMBL/GenBank/DDBJ whole genome shotgun (WGS) entry which is preliminary data.</text>
</comment>
<organism evidence="8 9">
    <name type="scientific">Roseivirga seohaensis subsp. aquiponti</name>
    <dbReference type="NCBI Taxonomy" id="1566026"/>
    <lineage>
        <taxon>Bacteria</taxon>
        <taxon>Pseudomonadati</taxon>
        <taxon>Bacteroidota</taxon>
        <taxon>Cytophagia</taxon>
        <taxon>Cytophagales</taxon>
        <taxon>Roseivirgaceae</taxon>
        <taxon>Roseivirga</taxon>
    </lineage>
</organism>
<dbReference type="InterPro" id="IPR051906">
    <property type="entry name" value="TolC-like"/>
</dbReference>
<dbReference type="InterPro" id="IPR003423">
    <property type="entry name" value="OMP_efflux"/>
</dbReference>
<dbReference type="GO" id="GO:0015562">
    <property type="term" value="F:efflux transmembrane transporter activity"/>
    <property type="evidence" value="ECO:0007669"/>
    <property type="project" value="InterPro"/>
</dbReference>
<dbReference type="PANTHER" id="PTHR30026:SF20">
    <property type="entry name" value="OUTER MEMBRANE PROTEIN TOLC"/>
    <property type="match status" value="1"/>
</dbReference>
<dbReference type="RefSeq" id="WP_053223071.1">
    <property type="nucleotide sequence ID" value="NZ_JSVA01000008.1"/>
</dbReference>
<evidence type="ECO:0000256" key="2">
    <source>
        <dbReference type="ARBA" id="ARBA00007613"/>
    </source>
</evidence>
<reference evidence="9" key="1">
    <citation type="submission" date="2014-11" db="EMBL/GenBank/DDBJ databases">
        <title>Genome sequencing of Roseivirga sp. D-25.</title>
        <authorList>
            <person name="Selvaratnam C."/>
            <person name="Thevarajoo S."/>
            <person name="Goh K.M."/>
            <person name="Eee R."/>
            <person name="Chan K.-G."/>
            <person name="Chong C.S."/>
        </authorList>
    </citation>
    <scope>NUCLEOTIDE SEQUENCE [LARGE SCALE GENOMIC DNA]</scope>
    <source>
        <strain evidence="9">D-25</strain>
    </source>
</reference>
<evidence type="ECO:0000256" key="3">
    <source>
        <dbReference type="ARBA" id="ARBA00022448"/>
    </source>
</evidence>
<comment type="similarity">
    <text evidence="2">Belongs to the outer membrane factor (OMF) (TC 1.B.17) family.</text>
</comment>
<protein>
    <recommendedName>
        <fullName evidence="10">Transporter</fullName>
    </recommendedName>
</protein>
<evidence type="ECO:0000256" key="7">
    <source>
        <dbReference type="ARBA" id="ARBA00023237"/>
    </source>
</evidence>
<dbReference type="PANTHER" id="PTHR30026">
    <property type="entry name" value="OUTER MEMBRANE PROTEIN TOLC"/>
    <property type="match status" value="1"/>
</dbReference>
<evidence type="ECO:0000313" key="8">
    <source>
        <dbReference type="EMBL" id="KOF03145.1"/>
    </source>
</evidence>
<dbReference type="GO" id="GO:0015288">
    <property type="term" value="F:porin activity"/>
    <property type="evidence" value="ECO:0007669"/>
    <property type="project" value="TreeGrafter"/>
</dbReference>
<dbReference type="EMBL" id="JSVA01000008">
    <property type="protein sequence ID" value="KOF03145.1"/>
    <property type="molecule type" value="Genomic_DNA"/>
</dbReference>
<dbReference type="OrthoDB" id="581172at2"/>
<accession>A0A0L8ALV1</accession>
<dbReference type="Pfam" id="PF02321">
    <property type="entry name" value="OEP"/>
    <property type="match status" value="1"/>
</dbReference>
<name>A0A0L8ALV1_9BACT</name>
<dbReference type="AlphaFoldDB" id="A0A0L8ALV1"/>
<keyword evidence="6" id="KW-0472">Membrane</keyword>
<dbReference type="PATRIC" id="fig|1566026.4.peg.3313"/>
<evidence type="ECO:0000256" key="5">
    <source>
        <dbReference type="ARBA" id="ARBA00022692"/>
    </source>
</evidence>
<comment type="subcellular location">
    <subcellularLocation>
        <location evidence="1">Cell outer membrane</location>
    </subcellularLocation>
</comment>
<dbReference type="Proteomes" id="UP000036908">
    <property type="component" value="Unassembled WGS sequence"/>
</dbReference>
<evidence type="ECO:0000313" key="9">
    <source>
        <dbReference type="Proteomes" id="UP000036908"/>
    </source>
</evidence>
<proteinExistence type="inferred from homology"/>
<evidence type="ECO:0000256" key="6">
    <source>
        <dbReference type="ARBA" id="ARBA00023136"/>
    </source>
</evidence>
<keyword evidence="4" id="KW-1134">Transmembrane beta strand</keyword>
<keyword evidence="5" id="KW-0812">Transmembrane</keyword>
<evidence type="ECO:0000256" key="1">
    <source>
        <dbReference type="ARBA" id="ARBA00004442"/>
    </source>
</evidence>
<keyword evidence="7" id="KW-0998">Cell outer membrane</keyword>
<dbReference type="Gene3D" id="1.20.1600.10">
    <property type="entry name" value="Outer membrane efflux proteins (OEP)"/>
    <property type="match status" value="1"/>
</dbReference>
<sequence>MNRLIKTILLLSIGFHFVQGQEERSIFTQDQLLWYIENYHPIAQQGKLLIQQGESSVRAARGGFDPKLFANLDQKQFDDKEYYSILNSGLKIPTWYGLEFKTGFDQNRGVYLNPENKVPNGGLWYGGVSVSLGQGLFIDQRRAELQKAKVFALSSAAEQRALMNELYFDAIKQYWKWVQAYNEYQVYEESVTLAVTRFTAVKNSYLLGDKPAIDTLEAKIQVQNRELARNEYRLAYQNATLELSNYLWFENNTPLEITDELRPPLFDEIELSNTTSFDTLQAFVNAVPNAHPDMQIYQFKLSTLEIERKLKAEKIKPKLNLNYNFLSEPVGDNFLNNVSSQNYKWGIEFSLPIFLREQRGNLQLAKYKIENTTFGQRQKQLEIENKVLSYFNEHVALRKQVDIYRDAVSNYSSLLEGERIKFNIGESSLFLVNSRESSLIEARLKAIALVSKYNISSAGIDYASGRLYK</sequence>
<keyword evidence="9" id="KW-1185">Reference proteome</keyword>
<dbReference type="GO" id="GO:1990281">
    <property type="term" value="C:efflux pump complex"/>
    <property type="evidence" value="ECO:0007669"/>
    <property type="project" value="TreeGrafter"/>
</dbReference>
<keyword evidence="3" id="KW-0813">Transport</keyword>
<dbReference type="GO" id="GO:0009279">
    <property type="term" value="C:cell outer membrane"/>
    <property type="evidence" value="ECO:0007669"/>
    <property type="project" value="UniProtKB-SubCell"/>
</dbReference>
<evidence type="ECO:0000256" key="4">
    <source>
        <dbReference type="ARBA" id="ARBA00022452"/>
    </source>
</evidence>
<evidence type="ECO:0008006" key="10">
    <source>
        <dbReference type="Google" id="ProtNLM"/>
    </source>
</evidence>
<gene>
    <name evidence="8" type="ORF">OB69_07410</name>
</gene>